<gene>
    <name evidence="1" type="ORF">ETAA8_18550</name>
</gene>
<dbReference type="AlphaFoldDB" id="A0A517Y965"/>
<accession>A0A517Y965</accession>
<protein>
    <recommendedName>
        <fullName evidence="3">Helix-turn-helix domain-containing protein</fullName>
    </recommendedName>
</protein>
<dbReference type="Proteomes" id="UP000315017">
    <property type="component" value="Chromosome"/>
</dbReference>
<evidence type="ECO:0000313" key="2">
    <source>
        <dbReference type="Proteomes" id="UP000315017"/>
    </source>
</evidence>
<name>A0A517Y965_9BACT</name>
<keyword evidence="2" id="KW-1185">Reference proteome</keyword>
<sequence>MKKSDELSSAIAEIAANLARIANYFDRPPPDKVGTPYIAERLGCTTDYVVVMVREERIPPSCLVPGTGNGKPWKLYRSRIDQWIEHR</sequence>
<proteinExistence type="predicted"/>
<dbReference type="RefSeq" id="WP_145087601.1">
    <property type="nucleotide sequence ID" value="NZ_CP036274.1"/>
</dbReference>
<dbReference type="EMBL" id="CP036274">
    <property type="protein sequence ID" value="QDU26774.1"/>
    <property type="molecule type" value="Genomic_DNA"/>
</dbReference>
<evidence type="ECO:0000313" key="1">
    <source>
        <dbReference type="EMBL" id="QDU26774.1"/>
    </source>
</evidence>
<evidence type="ECO:0008006" key="3">
    <source>
        <dbReference type="Google" id="ProtNLM"/>
    </source>
</evidence>
<dbReference type="KEGG" id="aagg:ETAA8_18550"/>
<reference evidence="1 2" key="1">
    <citation type="submission" date="2019-02" db="EMBL/GenBank/DDBJ databases">
        <title>Deep-cultivation of Planctomycetes and their phenomic and genomic characterization uncovers novel biology.</title>
        <authorList>
            <person name="Wiegand S."/>
            <person name="Jogler M."/>
            <person name="Boedeker C."/>
            <person name="Pinto D."/>
            <person name="Vollmers J."/>
            <person name="Rivas-Marin E."/>
            <person name="Kohn T."/>
            <person name="Peeters S.H."/>
            <person name="Heuer A."/>
            <person name="Rast P."/>
            <person name="Oberbeckmann S."/>
            <person name="Bunk B."/>
            <person name="Jeske O."/>
            <person name="Meyerdierks A."/>
            <person name="Storesund J.E."/>
            <person name="Kallscheuer N."/>
            <person name="Luecker S."/>
            <person name="Lage O.M."/>
            <person name="Pohl T."/>
            <person name="Merkel B.J."/>
            <person name="Hornburger P."/>
            <person name="Mueller R.-W."/>
            <person name="Bruemmer F."/>
            <person name="Labrenz M."/>
            <person name="Spormann A.M."/>
            <person name="Op den Camp H."/>
            <person name="Overmann J."/>
            <person name="Amann R."/>
            <person name="Jetten M.S.M."/>
            <person name="Mascher T."/>
            <person name="Medema M.H."/>
            <person name="Devos D.P."/>
            <person name="Kaster A.-K."/>
            <person name="Ovreas L."/>
            <person name="Rohde M."/>
            <person name="Galperin M.Y."/>
            <person name="Jogler C."/>
        </authorList>
    </citation>
    <scope>NUCLEOTIDE SEQUENCE [LARGE SCALE GENOMIC DNA]</scope>
    <source>
        <strain evidence="1 2">ETA_A8</strain>
    </source>
</reference>
<organism evidence="1 2">
    <name type="scientific">Anatilimnocola aggregata</name>
    <dbReference type="NCBI Taxonomy" id="2528021"/>
    <lineage>
        <taxon>Bacteria</taxon>
        <taxon>Pseudomonadati</taxon>
        <taxon>Planctomycetota</taxon>
        <taxon>Planctomycetia</taxon>
        <taxon>Pirellulales</taxon>
        <taxon>Pirellulaceae</taxon>
        <taxon>Anatilimnocola</taxon>
    </lineage>
</organism>
<dbReference type="OrthoDB" id="291740at2"/>